<dbReference type="InterPro" id="IPR011990">
    <property type="entry name" value="TPR-like_helical_dom_sf"/>
</dbReference>
<sequence length="193" mass="21325">MVSVNDQMECPGCGASVALRDEVCAFCGRKLTFTSLNFKEVRKATYKESAKFLDAYKGALKNSPDNPEVLASLGYVLLDRGQYAEAADTLDKAAANGADNPDVLFRAALARYKTKRPFQITLREAEKIIACIDSAIAMEPHPEYLFVKAELIKQLFERRFVRYRERSSDVLAQANSSGLSASDRADLESLLNG</sequence>
<reference evidence="1 2" key="1">
    <citation type="submission" date="2014-03" db="EMBL/GenBank/DDBJ databases">
        <title>Genomics of Bifidobacteria.</title>
        <authorList>
            <person name="Ventura M."/>
            <person name="Milani C."/>
            <person name="Lugli G.A."/>
        </authorList>
    </citation>
    <scope>NUCLEOTIDE SEQUENCE [LARGE SCALE GENOMIC DNA]</scope>
    <source>
        <strain evidence="1 2">DSM 23975</strain>
    </source>
</reference>
<dbReference type="OrthoDB" id="22591at31953"/>
<name>A0A087CYH4_9BIFI</name>
<proteinExistence type="predicted"/>
<dbReference type="AlphaFoldDB" id="A0A087CYH4"/>
<gene>
    <name evidence="1" type="ORF">BREU_0433</name>
</gene>
<dbReference type="Proteomes" id="UP000028984">
    <property type="component" value="Unassembled WGS sequence"/>
</dbReference>
<dbReference type="eggNOG" id="ENOG50320U0">
    <property type="taxonomic scope" value="Bacteria"/>
</dbReference>
<dbReference type="SUPFAM" id="SSF48452">
    <property type="entry name" value="TPR-like"/>
    <property type="match status" value="1"/>
</dbReference>
<protein>
    <submittedName>
        <fullName evidence="1">Putative TPR-repeat-containing protein</fullName>
    </submittedName>
</protein>
<dbReference type="STRING" id="1437610.BREU_0433"/>
<dbReference type="EMBL" id="JGZK01000001">
    <property type="protein sequence ID" value="KFI88324.1"/>
    <property type="molecule type" value="Genomic_DNA"/>
</dbReference>
<comment type="caution">
    <text evidence="1">The sequence shown here is derived from an EMBL/GenBank/DDBJ whole genome shotgun (WGS) entry which is preliminary data.</text>
</comment>
<dbReference type="Gene3D" id="1.25.40.10">
    <property type="entry name" value="Tetratricopeptide repeat domain"/>
    <property type="match status" value="1"/>
</dbReference>
<evidence type="ECO:0000313" key="2">
    <source>
        <dbReference type="Proteomes" id="UP000028984"/>
    </source>
</evidence>
<evidence type="ECO:0000313" key="1">
    <source>
        <dbReference type="EMBL" id="KFI88324.1"/>
    </source>
</evidence>
<dbReference type="Pfam" id="PF14559">
    <property type="entry name" value="TPR_19"/>
    <property type="match status" value="1"/>
</dbReference>
<keyword evidence="2" id="KW-1185">Reference proteome</keyword>
<accession>A0A087CYH4</accession>
<organism evidence="1 2">
    <name type="scientific">Bifidobacterium reuteri DSM 23975</name>
    <dbReference type="NCBI Taxonomy" id="1437610"/>
    <lineage>
        <taxon>Bacteria</taxon>
        <taxon>Bacillati</taxon>
        <taxon>Actinomycetota</taxon>
        <taxon>Actinomycetes</taxon>
        <taxon>Bifidobacteriales</taxon>
        <taxon>Bifidobacteriaceae</taxon>
        <taxon>Bifidobacterium</taxon>
    </lineage>
</organism>